<dbReference type="EMBL" id="CP119075">
    <property type="protein sequence ID" value="WED64678.1"/>
    <property type="molecule type" value="Genomic_DNA"/>
</dbReference>
<gene>
    <name evidence="1" type="ORF">PXH66_20230</name>
</gene>
<dbReference type="Proteomes" id="UP001218638">
    <property type="component" value="Chromosome"/>
</dbReference>
<evidence type="ECO:0000313" key="2">
    <source>
        <dbReference type="Proteomes" id="UP001218638"/>
    </source>
</evidence>
<keyword evidence="2" id="KW-1185">Reference proteome</keyword>
<protein>
    <submittedName>
        <fullName evidence="1">Uncharacterized protein</fullName>
    </submittedName>
</protein>
<reference evidence="1" key="1">
    <citation type="submission" date="2023-03" db="EMBL/GenBank/DDBJ databases">
        <title>Lomoglobus Profundus gen. nov., sp. nov., a novel member of the phylum Verrucomicrobia, isolated from deep-marine sediment of South China Sea.</title>
        <authorList>
            <person name="Ahmad T."/>
            <person name="Ishaq S.E."/>
            <person name="Wang F."/>
        </authorList>
    </citation>
    <scope>NUCLEOTIDE SEQUENCE</scope>
    <source>
        <strain evidence="1">LMO-M01</strain>
    </source>
</reference>
<dbReference type="AlphaFoldDB" id="A0AAF0A010"/>
<proteinExistence type="predicted"/>
<sequence>MRIPHATLILSKVVFKKLPHLSTASLGLAKARPPRDFSFDCTTGVLTISAAEQTPRVKITFFLEDSKYILAGLAFTPKRGVVKAGRTIFPKIAVTRTDESSTLVVTNDYAKNGPKSKTFPLRILVQRVSDGAIGEIDPGIINNPNEN</sequence>
<organism evidence="1 2">
    <name type="scientific">Synoicihabitans lomoniglobus</name>
    <dbReference type="NCBI Taxonomy" id="2909285"/>
    <lineage>
        <taxon>Bacteria</taxon>
        <taxon>Pseudomonadati</taxon>
        <taxon>Verrucomicrobiota</taxon>
        <taxon>Opitutia</taxon>
        <taxon>Opitutales</taxon>
        <taxon>Opitutaceae</taxon>
        <taxon>Synoicihabitans</taxon>
    </lineage>
</organism>
<name>A0AAF0A010_9BACT</name>
<dbReference type="RefSeq" id="WP_330929962.1">
    <property type="nucleotide sequence ID" value="NZ_CP119075.1"/>
</dbReference>
<evidence type="ECO:0000313" key="1">
    <source>
        <dbReference type="EMBL" id="WED64678.1"/>
    </source>
</evidence>
<accession>A0AAF0A010</accession>
<dbReference type="KEGG" id="slom:PXH66_20230"/>